<dbReference type="EMBL" id="BAABCY010000064">
    <property type="protein sequence ID" value="GAA3573328.1"/>
    <property type="molecule type" value="Genomic_DNA"/>
</dbReference>
<keyword evidence="1" id="KW-0472">Membrane</keyword>
<dbReference type="Pfam" id="PF09952">
    <property type="entry name" value="AbiEi_2"/>
    <property type="match status" value="1"/>
</dbReference>
<dbReference type="InterPro" id="IPR019238">
    <property type="entry name" value="AbiEi_2"/>
</dbReference>
<protein>
    <recommendedName>
        <fullName evidence="4">DUF91 domain-containing protein</fullName>
    </recommendedName>
</protein>
<feature type="transmembrane region" description="Helical" evidence="1">
    <location>
        <begin position="12"/>
        <end position="30"/>
    </location>
</feature>
<proteinExistence type="predicted"/>
<keyword evidence="3" id="KW-1185">Reference proteome</keyword>
<accession>A0ABP6XVR9</accession>
<sequence length="370" mass="43532">MSCAGTFMAKPIIFYIFVHILVLFTNNEHLKIMNKRIVGMNAIDILNNAVRNLETIVPLTWDWRTIDRDEGVGVDGELELTMNNQKILMIVEVKKDVKNHQLLKIIEYNNRYENFLLVAERLYPKIKKELRDNRVNYLEGNGNVYINVTNVFLYIDTNKTVKYQKEKGNRAFTKTGLKVVFHFLLNPHLLNQTQREIAEITNVALGNIPLVINGLLDNNLILKLDRKDYVVNNYEALLNKWIVEFEQTLRPTLFRQRFRFQNKDQDWRALQLNTEKTVWGGEPAGDIITNHLRPEKFIIYTKETIRELMVNYRLLPDDEGDVWVYEMFWTAEVNTTAPKELVYADLMINSDKRSKETAKLIFDEYIQPNL</sequence>
<name>A0ABP6XVR9_9FLAO</name>
<organism evidence="2 3">
    <name type="scientific">Snuella lapsa</name>
    <dbReference type="NCBI Taxonomy" id="870481"/>
    <lineage>
        <taxon>Bacteria</taxon>
        <taxon>Pseudomonadati</taxon>
        <taxon>Bacteroidota</taxon>
        <taxon>Flavobacteriia</taxon>
        <taxon>Flavobacteriales</taxon>
        <taxon>Flavobacteriaceae</taxon>
        <taxon>Snuella</taxon>
    </lineage>
</organism>
<evidence type="ECO:0000313" key="3">
    <source>
        <dbReference type="Proteomes" id="UP001500954"/>
    </source>
</evidence>
<keyword evidence="1" id="KW-0812">Transmembrane</keyword>
<evidence type="ECO:0008006" key="4">
    <source>
        <dbReference type="Google" id="ProtNLM"/>
    </source>
</evidence>
<evidence type="ECO:0000313" key="2">
    <source>
        <dbReference type="EMBL" id="GAA3573328.1"/>
    </source>
</evidence>
<comment type="caution">
    <text evidence="2">The sequence shown here is derived from an EMBL/GenBank/DDBJ whole genome shotgun (WGS) entry which is preliminary data.</text>
</comment>
<dbReference type="Proteomes" id="UP001500954">
    <property type="component" value="Unassembled WGS sequence"/>
</dbReference>
<evidence type="ECO:0000256" key="1">
    <source>
        <dbReference type="SAM" id="Phobius"/>
    </source>
</evidence>
<keyword evidence="1" id="KW-1133">Transmembrane helix</keyword>
<gene>
    <name evidence="2" type="ORF">GCM10022395_23280</name>
</gene>
<reference evidence="3" key="1">
    <citation type="journal article" date="2019" name="Int. J. Syst. Evol. Microbiol.">
        <title>The Global Catalogue of Microorganisms (GCM) 10K type strain sequencing project: providing services to taxonomists for standard genome sequencing and annotation.</title>
        <authorList>
            <consortium name="The Broad Institute Genomics Platform"/>
            <consortium name="The Broad Institute Genome Sequencing Center for Infectious Disease"/>
            <person name="Wu L."/>
            <person name="Ma J."/>
        </authorList>
    </citation>
    <scope>NUCLEOTIDE SEQUENCE [LARGE SCALE GENOMIC DNA]</scope>
    <source>
        <strain evidence="3">JCM 17111</strain>
    </source>
</reference>